<dbReference type="PROSITE" id="PS50016">
    <property type="entry name" value="ZF_PHD_2"/>
    <property type="match status" value="1"/>
</dbReference>
<dbReference type="InterPro" id="IPR019786">
    <property type="entry name" value="Zinc_finger_PHD-type_CS"/>
</dbReference>
<name>A0ABD3T622_SINWO</name>
<evidence type="ECO:0000256" key="2">
    <source>
        <dbReference type="ARBA" id="ARBA00022771"/>
    </source>
</evidence>
<feature type="domain" description="SWIM-type" evidence="6">
    <location>
        <begin position="119"/>
        <end position="155"/>
    </location>
</feature>
<dbReference type="Gene3D" id="3.90.320.10">
    <property type="match status" value="1"/>
</dbReference>
<evidence type="ECO:0000313" key="8">
    <source>
        <dbReference type="Proteomes" id="UP001634394"/>
    </source>
</evidence>
<evidence type="ECO:0000313" key="7">
    <source>
        <dbReference type="EMBL" id="KAL3831783.1"/>
    </source>
</evidence>
<dbReference type="CDD" id="cd22343">
    <property type="entry name" value="PDDEXK_lambda_exonuclease-like"/>
    <property type="match status" value="1"/>
</dbReference>
<dbReference type="SUPFAM" id="SSF57903">
    <property type="entry name" value="FYVE/PHD zinc finger"/>
    <property type="match status" value="1"/>
</dbReference>
<sequence length="591" mass="67227">MSFDYKETLDRDAYARYLQKLQVVEIKDCPYKFPADLWVNNPTKWPEVTWPDVYNYLTDTPGVYTRETMKNYKSLEAHNFLLSGWVQTVYHMQPEKSTNFVLKADVKPSWRVTEEPHHPWVAVTSEGRVIAAHCDCMAGLGESCSHVGALLFKIEAAVRNGYTRLACTEKPCEWNKCFVKSVTPAPVTSIQFYRDKAKKRLRESIRTRKPPLPPPPASEQLAFIQSLASCLYKPIGLSTFKETAHLFACKDTPMPVRRLPMPLISLYDPSCIKLTKEQLVEKCKQILPTVSVSASENEYLMECTINQSNSLVWHEQRTGRITASVAYSVLHTNMDCPAMSIIKKICNPVQQELKSKPVQWGHLHEATALKHYTAAISTQHQDVKITRTGLGLCMEKGFIGASPDALFSCSCCGNAVVEIKCPYTLKDANVDEILSATNYCLASNVELKKDHNYYAQVQLQMYVFKNTLCHFVVWTNKACIISVVNKDQIFIDNMVKKLEVFWIDHCLPELLTQRQRKDETIAQAASVSTSEDNGIFCNCQKTWNTDDGDDMIGCDGADCKFKWVHLTCAKIKRPPKGTWYCKDCKRRKCKK</sequence>
<dbReference type="InterPro" id="IPR011335">
    <property type="entry name" value="Restrct_endonuc-II-like"/>
</dbReference>
<dbReference type="InterPro" id="IPR007527">
    <property type="entry name" value="Znf_SWIM"/>
</dbReference>
<keyword evidence="2 4" id="KW-0863">Zinc-finger</keyword>
<keyword evidence="3" id="KW-0862">Zinc</keyword>
<dbReference type="InterPro" id="IPR011604">
    <property type="entry name" value="PDDEXK-like_dom_sf"/>
</dbReference>
<dbReference type="GO" id="GO:0008270">
    <property type="term" value="F:zinc ion binding"/>
    <property type="evidence" value="ECO:0007669"/>
    <property type="project" value="UniProtKB-KW"/>
</dbReference>
<dbReference type="EMBL" id="JBJQND010000019">
    <property type="protein sequence ID" value="KAL3831783.1"/>
    <property type="molecule type" value="Genomic_DNA"/>
</dbReference>
<keyword evidence="8" id="KW-1185">Reference proteome</keyword>
<dbReference type="Gene3D" id="3.30.40.10">
    <property type="entry name" value="Zinc/RING finger domain, C3HC4 (zinc finger)"/>
    <property type="match status" value="1"/>
</dbReference>
<accession>A0ABD3T622</accession>
<evidence type="ECO:0000259" key="5">
    <source>
        <dbReference type="PROSITE" id="PS50016"/>
    </source>
</evidence>
<evidence type="ECO:0000256" key="1">
    <source>
        <dbReference type="ARBA" id="ARBA00022723"/>
    </source>
</evidence>
<dbReference type="SUPFAM" id="SSF52980">
    <property type="entry name" value="Restriction endonuclease-like"/>
    <property type="match status" value="1"/>
</dbReference>
<dbReference type="PROSITE" id="PS50966">
    <property type="entry name" value="ZF_SWIM"/>
    <property type="match status" value="1"/>
</dbReference>
<reference evidence="7 8" key="1">
    <citation type="submission" date="2024-11" db="EMBL/GenBank/DDBJ databases">
        <title>Chromosome-level genome assembly of the freshwater bivalve Anodonta woodiana.</title>
        <authorList>
            <person name="Chen X."/>
        </authorList>
    </citation>
    <scope>NUCLEOTIDE SEQUENCE [LARGE SCALE GENOMIC DNA]</scope>
    <source>
        <strain evidence="7">MN2024</strain>
        <tissue evidence="7">Gills</tissue>
    </source>
</reference>
<dbReference type="AlphaFoldDB" id="A0ABD3T622"/>
<evidence type="ECO:0000256" key="4">
    <source>
        <dbReference type="PROSITE-ProRule" id="PRU00325"/>
    </source>
</evidence>
<evidence type="ECO:0008006" key="9">
    <source>
        <dbReference type="Google" id="ProtNLM"/>
    </source>
</evidence>
<evidence type="ECO:0000256" key="3">
    <source>
        <dbReference type="ARBA" id="ARBA00022833"/>
    </source>
</evidence>
<dbReference type="InterPro" id="IPR013083">
    <property type="entry name" value="Znf_RING/FYVE/PHD"/>
</dbReference>
<dbReference type="InterPro" id="IPR019787">
    <property type="entry name" value="Znf_PHD-finger"/>
</dbReference>
<comment type="caution">
    <text evidence="7">The sequence shown here is derived from an EMBL/GenBank/DDBJ whole genome shotgun (WGS) entry which is preliminary data.</text>
</comment>
<proteinExistence type="predicted"/>
<dbReference type="Pfam" id="PF09588">
    <property type="entry name" value="YqaJ"/>
    <property type="match status" value="1"/>
</dbReference>
<keyword evidence="1" id="KW-0479">Metal-binding</keyword>
<dbReference type="Proteomes" id="UP001634394">
    <property type="component" value="Unassembled WGS sequence"/>
</dbReference>
<dbReference type="SMART" id="SM00249">
    <property type="entry name" value="PHD"/>
    <property type="match status" value="1"/>
</dbReference>
<dbReference type="PROSITE" id="PS01359">
    <property type="entry name" value="ZF_PHD_1"/>
    <property type="match status" value="1"/>
</dbReference>
<dbReference type="InterPro" id="IPR019080">
    <property type="entry name" value="YqaJ_viral_recombinase"/>
</dbReference>
<dbReference type="InterPro" id="IPR011011">
    <property type="entry name" value="Znf_FYVE_PHD"/>
</dbReference>
<organism evidence="7 8">
    <name type="scientific">Sinanodonta woodiana</name>
    <name type="common">Chinese pond mussel</name>
    <name type="synonym">Anodonta woodiana</name>
    <dbReference type="NCBI Taxonomy" id="1069815"/>
    <lineage>
        <taxon>Eukaryota</taxon>
        <taxon>Metazoa</taxon>
        <taxon>Spiralia</taxon>
        <taxon>Lophotrochozoa</taxon>
        <taxon>Mollusca</taxon>
        <taxon>Bivalvia</taxon>
        <taxon>Autobranchia</taxon>
        <taxon>Heteroconchia</taxon>
        <taxon>Palaeoheterodonta</taxon>
        <taxon>Unionida</taxon>
        <taxon>Unionoidea</taxon>
        <taxon>Unionidae</taxon>
        <taxon>Unioninae</taxon>
        <taxon>Sinanodonta</taxon>
    </lineage>
</organism>
<dbReference type="PANTHER" id="PTHR47526:SF3">
    <property type="entry name" value="PHD-TYPE DOMAIN-CONTAINING PROTEIN"/>
    <property type="match status" value="1"/>
</dbReference>
<evidence type="ECO:0000259" key="6">
    <source>
        <dbReference type="PROSITE" id="PS50966"/>
    </source>
</evidence>
<protein>
    <recommendedName>
        <fullName evidence="9">SWIM-type domain-containing protein</fullName>
    </recommendedName>
</protein>
<dbReference type="GO" id="GO:0006281">
    <property type="term" value="P:DNA repair"/>
    <property type="evidence" value="ECO:0007669"/>
    <property type="project" value="UniProtKB-ARBA"/>
</dbReference>
<feature type="domain" description="PHD-type" evidence="5">
    <location>
        <begin position="534"/>
        <end position="587"/>
    </location>
</feature>
<dbReference type="InterPro" id="IPR001965">
    <property type="entry name" value="Znf_PHD"/>
</dbReference>
<dbReference type="PANTHER" id="PTHR47526">
    <property type="entry name" value="ATP-DEPENDENT DNA HELICASE"/>
    <property type="match status" value="1"/>
</dbReference>
<gene>
    <name evidence="7" type="ORF">ACJMK2_023488</name>
</gene>